<evidence type="ECO:0000313" key="5">
    <source>
        <dbReference type="Proteomes" id="UP000315295"/>
    </source>
</evidence>
<name>A0A540M5J0_MALBA</name>
<dbReference type="InterPro" id="IPR046431">
    <property type="entry name" value="FAF_dom"/>
</dbReference>
<feature type="region of interest" description="Disordered" evidence="2">
    <location>
        <begin position="76"/>
        <end position="109"/>
    </location>
</feature>
<feature type="compositionally biased region" description="Basic residues" evidence="2">
    <location>
        <begin position="334"/>
        <end position="345"/>
    </location>
</feature>
<evidence type="ECO:0000313" key="4">
    <source>
        <dbReference type="EMBL" id="TQD94027.1"/>
    </source>
</evidence>
<sequence length="361" mass="40790">MMISFCRKITPHSILGLTTDTTPTTATTKTTSVDAHEKLPLKCHRYISPLSSTGSGGGGLGLVAATDNDRMKSQPLVLESSSIKSSSSSSSASSSSSFSSSSSDSSPPALSPVVFEFGTKRDPGGFGFIDNIGGGVDGLMSCTESLGFESSDERLVDDHQIVERISHVHEKVDENDQDGIEEDACLRMMRHSIKRAPKWTKMGERRVEPKKFPPPLSSLNQNGHPRYYLRPERKDGRLELTEVRIYRPEILRAYREGGRLRLHLISHEPHIQEEEEPILERIEEEEEEEEEEEFNDEEEEIINEEKEEESVGEWKLKVGGEGFRRCQNLVNRHHVHHHHHHHNHHGNLPVWSQQQHCVTTR</sequence>
<feature type="domain" description="FAF" evidence="3">
    <location>
        <begin position="211"/>
        <end position="264"/>
    </location>
</feature>
<comment type="caution">
    <text evidence="4">The sequence shown here is derived from an EMBL/GenBank/DDBJ whole genome shotgun (WGS) entry which is preliminary data.</text>
</comment>
<evidence type="ECO:0000259" key="3">
    <source>
        <dbReference type="Pfam" id="PF11250"/>
    </source>
</evidence>
<feature type="region of interest" description="Disordered" evidence="2">
    <location>
        <begin position="334"/>
        <end position="361"/>
    </location>
</feature>
<dbReference type="Pfam" id="PF11250">
    <property type="entry name" value="FAF"/>
    <property type="match status" value="1"/>
</dbReference>
<dbReference type="PANTHER" id="PTHR33155">
    <property type="entry name" value="FANTASTIC FOUR-LIKE PROTEIN (DUF3049)"/>
    <property type="match status" value="1"/>
</dbReference>
<proteinExistence type="inferred from homology"/>
<dbReference type="EMBL" id="VIEB01000351">
    <property type="protein sequence ID" value="TQD94027.1"/>
    <property type="molecule type" value="Genomic_DNA"/>
</dbReference>
<gene>
    <name evidence="4" type="ORF">C1H46_020360</name>
</gene>
<dbReference type="Proteomes" id="UP000315295">
    <property type="component" value="Unassembled WGS sequence"/>
</dbReference>
<keyword evidence="5" id="KW-1185">Reference proteome</keyword>
<evidence type="ECO:0000256" key="2">
    <source>
        <dbReference type="SAM" id="MobiDB-lite"/>
    </source>
</evidence>
<feature type="compositionally biased region" description="Low complexity" evidence="2">
    <location>
        <begin position="80"/>
        <end position="106"/>
    </location>
</feature>
<dbReference type="PANTHER" id="PTHR33155:SF27">
    <property type="entry name" value="FANTASTIC FOUR-LIKE PROTEIN (DUF3049)"/>
    <property type="match status" value="1"/>
</dbReference>
<dbReference type="InterPro" id="IPR021410">
    <property type="entry name" value="FAF"/>
</dbReference>
<feature type="compositionally biased region" description="Basic and acidic residues" evidence="2">
    <location>
        <begin position="201"/>
        <end position="211"/>
    </location>
</feature>
<protein>
    <recommendedName>
        <fullName evidence="3">FAF domain-containing protein</fullName>
    </recommendedName>
</protein>
<feature type="compositionally biased region" description="Polar residues" evidence="2">
    <location>
        <begin position="350"/>
        <end position="361"/>
    </location>
</feature>
<organism evidence="4 5">
    <name type="scientific">Malus baccata</name>
    <name type="common">Siberian crab apple</name>
    <name type="synonym">Pyrus baccata</name>
    <dbReference type="NCBI Taxonomy" id="106549"/>
    <lineage>
        <taxon>Eukaryota</taxon>
        <taxon>Viridiplantae</taxon>
        <taxon>Streptophyta</taxon>
        <taxon>Embryophyta</taxon>
        <taxon>Tracheophyta</taxon>
        <taxon>Spermatophyta</taxon>
        <taxon>Magnoliopsida</taxon>
        <taxon>eudicotyledons</taxon>
        <taxon>Gunneridae</taxon>
        <taxon>Pentapetalae</taxon>
        <taxon>rosids</taxon>
        <taxon>fabids</taxon>
        <taxon>Rosales</taxon>
        <taxon>Rosaceae</taxon>
        <taxon>Amygdaloideae</taxon>
        <taxon>Maleae</taxon>
        <taxon>Malus</taxon>
    </lineage>
</organism>
<feature type="compositionally biased region" description="Acidic residues" evidence="2">
    <location>
        <begin position="283"/>
        <end position="311"/>
    </location>
</feature>
<feature type="region of interest" description="Disordered" evidence="2">
    <location>
        <begin position="200"/>
        <end position="228"/>
    </location>
</feature>
<dbReference type="AlphaFoldDB" id="A0A540M5J0"/>
<reference evidence="4 5" key="1">
    <citation type="journal article" date="2019" name="G3 (Bethesda)">
        <title>Sequencing of a Wild Apple (Malus baccata) Genome Unravels the Differences Between Cultivated and Wild Apple Species Regarding Disease Resistance and Cold Tolerance.</title>
        <authorList>
            <person name="Chen X."/>
        </authorList>
    </citation>
    <scope>NUCLEOTIDE SEQUENCE [LARGE SCALE GENOMIC DNA]</scope>
    <source>
        <strain evidence="5">cv. Shandingzi</strain>
        <tissue evidence="4">Leaves</tissue>
    </source>
</reference>
<evidence type="ECO:0000256" key="1">
    <source>
        <dbReference type="ARBA" id="ARBA00008690"/>
    </source>
</evidence>
<accession>A0A540M5J0</accession>
<comment type="similarity">
    <text evidence="1">Belongs to the fantastic four family.</text>
</comment>
<dbReference type="STRING" id="106549.A0A540M5J0"/>
<feature type="region of interest" description="Disordered" evidence="2">
    <location>
        <begin position="283"/>
        <end position="312"/>
    </location>
</feature>